<protein>
    <submittedName>
        <fullName evidence="1">Uncharacterized protein</fullName>
    </submittedName>
</protein>
<proteinExistence type="predicted"/>
<evidence type="ECO:0000313" key="1">
    <source>
        <dbReference type="EMBL" id="KKM17811.1"/>
    </source>
</evidence>
<dbReference type="EMBL" id="LAZR01014364">
    <property type="protein sequence ID" value="KKM17811.1"/>
    <property type="molecule type" value="Genomic_DNA"/>
</dbReference>
<reference evidence="1" key="1">
    <citation type="journal article" date="2015" name="Nature">
        <title>Complex archaea that bridge the gap between prokaryotes and eukaryotes.</title>
        <authorList>
            <person name="Spang A."/>
            <person name="Saw J.H."/>
            <person name="Jorgensen S.L."/>
            <person name="Zaremba-Niedzwiedzka K."/>
            <person name="Martijn J."/>
            <person name="Lind A.E."/>
            <person name="van Eijk R."/>
            <person name="Schleper C."/>
            <person name="Guy L."/>
            <person name="Ettema T.J."/>
        </authorList>
    </citation>
    <scope>NUCLEOTIDE SEQUENCE</scope>
</reference>
<comment type="caution">
    <text evidence="1">The sequence shown here is derived from an EMBL/GenBank/DDBJ whole genome shotgun (WGS) entry which is preliminary data.</text>
</comment>
<dbReference type="AlphaFoldDB" id="A0A0F9HR36"/>
<sequence length="248" mass="27681">MALDITLKQDFPLEAFLQASRSPSKFAGLRSAIQGIERGATKGLEISEALRNIRIKKQRQKAFEGFLTSEEGQRFADESPVPKGLAAALSPEDFVTATLKAKDRLTRAQILALEEDKAAARERGKLPFVKEKEKRTEEKQIRVKQRDVEAKLVTLRKDIEAFLVIDKRIPRGKGFGRFVRGAKNVFEGFEQDSPEGIAVAAHNALSKRLRVSLVRAAGDVGNINIVEQEAAEKIGDLIIEKLKFQLRF</sequence>
<organism evidence="1">
    <name type="scientific">marine sediment metagenome</name>
    <dbReference type="NCBI Taxonomy" id="412755"/>
    <lineage>
        <taxon>unclassified sequences</taxon>
        <taxon>metagenomes</taxon>
        <taxon>ecological metagenomes</taxon>
    </lineage>
</organism>
<name>A0A0F9HR36_9ZZZZ</name>
<accession>A0A0F9HR36</accession>
<gene>
    <name evidence="1" type="ORF">LCGC14_1671980</name>
</gene>